<dbReference type="PANTHER" id="PTHR16008:SF4">
    <property type="entry name" value="F-BOX ONLY PROTEIN 4"/>
    <property type="match status" value="1"/>
</dbReference>
<feature type="domain" description="F-box" evidence="1">
    <location>
        <begin position="66"/>
        <end position="107"/>
    </location>
</feature>
<reference evidence="2 3" key="1">
    <citation type="submission" date="2023-10" db="EMBL/GenBank/DDBJ databases">
        <title>Chromosome-scale genome assembly provides insights into flower coloration mechanisms of Canna indica.</title>
        <authorList>
            <person name="Li C."/>
        </authorList>
    </citation>
    <scope>NUCLEOTIDE SEQUENCE [LARGE SCALE GENOMIC DNA]</scope>
    <source>
        <tissue evidence="2">Flower</tissue>
    </source>
</reference>
<gene>
    <name evidence="2" type="ORF">Cni_G15468</name>
</gene>
<dbReference type="AlphaFoldDB" id="A0AAQ3QDB3"/>
<protein>
    <recommendedName>
        <fullName evidence="1">F-box domain-containing protein</fullName>
    </recommendedName>
</protein>
<keyword evidence="3" id="KW-1185">Reference proteome</keyword>
<dbReference type="Proteomes" id="UP001327560">
    <property type="component" value="Chromosome 5"/>
</dbReference>
<dbReference type="InterPro" id="IPR036047">
    <property type="entry name" value="F-box-like_dom_sf"/>
</dbReference>
<dbReference type="GO" id="GO:0031146">
    <property type="term" value="P:SCF-dependent proteasomal ubiquitin-dependent protein catabolic process"/>
    <property type="evidence" value="ECO:0007669"/>
    <property type="project" value="InterPro"/>
</dbReference>
<dbReference type="Gene3D" id="1.20.1280.50">
    <property type="match status" value="1"/>
</dbReference>
<proteinExistence type="predicted"/>
<evidence type="ECO:0000259" key="1">
    <source>
        <dbReference type="Pfam" id="PF12937"/>
    </source>
</evidence>
<sequence>MPDRGRYRGRSLLDERPRIERCFFIRFSFGSILQRNLPLFGPEMETGSGSSRSRSRSRPDLNSFFLPCDLALSIVSLLEASDVCSLACCSRFWREICASDSVWMVLYKRRWPSKVDLVASPPQGYRDFYIKKHQIMANGVSAATKFLEECSQSWSLEVGYYLKAIADLGSLCLDFKDVQLFLLRKEKSVLLNLIGLHYCIFSLDIPPIYVMEALENCQVSKRQVCVNWFTLGRWFFGYRWPDEHHCRILSLIELAVGKEQAVLGVLNRGAIHETGVDHGPPHRHALWLAAEAVVHA</sequence>
<evidence type="ECO:0000313" key="2">
    <source>
        <dbReference type="EMBL" id="WOL06734.1"/>
    </source>
</evidence>
<dbReference type="EMBL" id="CP136894">
    <property type="protein sequence ID" value="WOL06734.1"/>
    <property type="molecule type" value="Genomic_DNA"/>
</dbReference>
<dbReference type="GO" id="GO:0019005">
    <property type="term" value="C:SCF ubiquitin ligase complex"/>
    <property type="evidence" value="ECO:0007669"/>
    <property type="project" value="TreeGrafter"/>
</dbReference>
<evidence type="ECO:0000313" key="3">
    <source>
        <dbReference type="Proteomes" id="UP001327560"/>
    </source>
</evidence>
<accession>A0AAQ3QDB3</accession>
<name>A0AAQ3QDB3_9LILI</name>
<organism evidence="2 3">
    <name type="scientific">Canna indica</name>
    <name type="common">Indian-shot</name>
    <dbReference type="NCBI Taxonomy" id="4628"/>
    <lineage>
        <taxon>Eukaryota</taxon>
        <taxon>Viridiplantae</taxon>
        <taxon>Streptophyta</taxon>
        <taxon>Embryophyta</taxon>
        <taxon>Tracheophyta</taxon>
        <taxon>Spermatophyta</taxon>
        <taxon>Magnoliopsida</taxon>
        <taxon>Liliopsida</taxon>
        <taxon>Zingiberales</taxon>
        <taxon>Cannaceae</taxon>
        <taxon>Canna</taxon>
    </lineage>
</organism>
<dbReference type="GO" id="GO:0000209">
    <property type="term" value="P:protein polyubiquitination"/>
    <property type="evidence" value="ECO:0007669"/>
    <property type="project" value="TreeGrafter"/>
</dbReference>
<dbReference type="InterPro" id="IPR039588">
    <property type="entry name" value="FBXO4"/>
</dbReference>
<dbReference type="InterPro" id="IPR001810">
    <property type="entry name" value="F-box_dom"/>
</dbReference>
<dbReference type="PANTHER" id="PTHR16008">
    <property type="entry name" value="F-BOX ONLY PROTEIN 4"/>
    <property type="match status" value="1"/>
</dbReference>
<dbReference type="Pfam" id="PF12937">
    <property type="entry name" value="F-box-like"/>
    <property type="match status" value="1"/>
</dbReference>
<dbReference type="SUPFAM" id="SSF81383">
    <property type="entry name" value="F-box domain"/>
    <property type="match status" value="1"/>
</dbReference>